<evidence type="ECO:0000313" key="2">
    <source>
        <dbReference type="Proteomes" id="UP000018040"/>
    </source>
</evidence>
<sequence>VSGVTTCVTDCGEGYFKHTATDSSLKTCQSCSGENAGLTPAAAGVAGCAACTYDSAKVTCTKCETGKYLKSDGTCADSCTANTEFVKNDPTNGNKCVSCSDNNNGGIADCAECSLLPYKWNLNYSHRLLCAADRVSPTIE</sequence>
<dbReference type="OrthoDB" id="300641at2759"/>
<dbReference type="EMBL" id="AHHH01000222">
    <property type="protein sequence ID" value="ESU40453.1"/>
    <property type="molecule type" value="Genomic_DNA"/>
</dbReference>
<reference evidence="1 2" key="2">
    <citation type="journal article" date="2013" name="Genome Biol. Evol.">
        <title>Genome sequencing of Giardia lamblia genotypes A2 and B isolates (DH and GS) and comparative analysis with the genomes of genotypes A1 and E (WB and Pig).</title>
        <authorList>
            <person name="Adam R.D."/>
            <person name="Dahlstrom E.W."/>
            <person name="Martens C.A."/>
            <person name="Bruno D.P."/>
            <person name="Barbian K.D."/>
            <person name="Ricklefs S.M."/>
            <person name="Hernandez M.M."/>
            <person name="Narla N.P."/>
            <person name="Patel R.B."/>
            <person name="Porcella S.F."/>
            <person name="Nash T.E."/>
        </authorList>
    </citation>
    <scope>NUCLEOTIDE SEQUENCE [LARGE SCALE GENOMIC DNA]</scope>
    <source>
        <strain evidence="1 2">GS</strain>
    </source>
</reference>
<dbReference type="Gene3D" id="2.10.220.10">
    <property type="entry name" value="Hormone Receptor, Insulin-like Growth Factor Receptor 1, Chain A, domain 2"/>
    <property type="match status" value="1"/>
</dbReference>
<accession>V6TN92</accession>
<evidence type="ECO:0000313" key="1">
    <source>
        <dbReference type="EMBL" id="ESU40453.1"/>
    </source>
</evidence>
<proteinExistence type="predicted"/>
<reference evidence="2" key="1">
    <citation type="submission" date="2012-02" db="EMBL/GenBank/DDBJ databases">
        <title>Genome sequencing of Giardia lamblia Genotypes A2 and B isolates (DH and GS) and comparative analysis with the genomes of Genotypes A1 and E (WB and Pig).</title>
        <authorList>
            <person name="Adam R."/>
            <person name="Dahlstrom E."/>
            <person name="Martens C."/>
            <person name="Bruno D."/>
            <person name="Barbian K."/>
            <person name="Porcella S.F."/>
            <person name="Nash T."/>
        </authorList>
    </citation>
    <scope>NUCLEOTIDE SEQUENCE</scope>
    <source>
        <strain evidence="2">GS</strain>
    </source>
</reference>
<protein>
    <submittedName>
        <fullName evidence="1">Variant-specific surface protein</fullName>
    </submittedName>
</protein>
<dbReference type="InterPro" id="IPR009030">
    <property type="entry name" value="Growth_fac_rcpt_cys_sf"/>
</dbReference>
<name>V6TN92_GIAIN</name>
<dbReference type="Proteomes" id="UP000018040">
    <property type="component" value="Unassembled WGS sequence"/>
</dbReference>
<dbReference type="AlphaFoldDB" id="V6TN92"/>
<comment type="caution">
    <text evidence="1">The sequence shown here is derived from an EMBL/GenBank/DDBJ whole genome shotgun (WGS) entry which is preliminary data.</text>
</comment>
<feature type="non-terminal residue" evidence="1">
    <location>
        <position position="1"/>
    </location>
</feature>
<organism evidence="1 2">
    <name type="scientific">Giardia intestinalis</name>
    <name type="common">Giardia lamblia</name>
    <dbReference type="NCBI Taxonomy" id="5741"/>
    <lineage>
        <taxon>Eukaryota</taxon>
        <taxon>Metamonada</taxon>
        <taxon>Diplomonadida</taxon>
        <taxon>Hexamitidae</taxon>
        <taxon>Giardiinae</taxon>
        <taxon>Giardia</taxon>
    </lineage>
</organism>
<dbReference type="SUPFAM" id="SSF57184">
    <property type="entry name" value="Growth factor receptor domain"/>
    <property type="match status" value="1"/>
</dbReference>
<gene>
    <name evidence="1" type="ORF">GSB_155218</name>
</gene>